<reference evidence="2" key="1">
    <citation type="submission" date="2025-08" db="UniProtKB">
        <authorList>
            <consortium name="RefSeq"/>
        </authorList>
    </citation>
    <scope>IDENTIFICATION</scope>
    <source>
        <tissue evidence="2">Liver</tissue>
    </source>
</reference>
<dbReference type="GO" id="GO:0000253">
    <property type="term" value="F:3-beta-hydroxysteroid 3-dehydrogenase (NADP+) activity"/>
    <property type="evidence" value="ECO:0007669"/>
    <property type="project" value="TreeGrafter"/>
</dbReference>
<keyword evidence="1" id="KW-1185">Reference proteome</keyword>
<dbReference type="AlphaFoldDB" id="A0A7F8Q5L9"/>
<proteinExistence type="predicted"/>
<organism evidence="1 2">
    <name type="scientific">Leptonychotes weddellii</name>
    <name type="common">Weddell seal</name>
    <name type="synonym">Otaria weddellii</name>
    <dbReference type="NCBI Taxonomy" id="9713"/>
    <lineage>
        <taxon>Eukaryota</taxon>
        <taxon>Metazoa</taxon>
        <taxon>Chordata</taxon>
        <taxon>Craniata</taxon>
        <taxon>Vertebrata</taxon>
        <taxon>Euteleostomi</taxon>
        <taxon>Mammalia</taxon>
        <taxon>Eutheria</taxon>
        <taxon>Laurasiatheria</taxon>
        <taxon>Carnivora</taxon>
        <taxon>Caniformia</taxon>
        <taxon>Pinnipedia</taxon>
        <taxon>Phocidae</taxon>
        <taxon>Monachinae</taxon>
        <taxon>Lobodontini</taxon>
        <taxon>Leptonychotes</taxon>
    </lineage>
</organism>
<protein>
    <submittedName>
        <fullName evidence="2">3-keto-steroid reductase isoform X2</fullName>
    </submittedName>
</protein>
<evidence type="ECO:0000313" key="1">
    <source>
        <dbReference type="Proteomes" id="UP000245341"/>
    </source>
</evidence>
<evidence type="ECO:0000313" key="2">
    <source>
        <dbReference type="RefSeq" id="XP_030876552.1"/>
    </source>
</evidence>
<dbReference type="Gene3D" id="3.40.50.720">
    <property type="entry name" value="NAD(P)-binding Rossmann-like Domain"/>
    <property type="match status" value="1"/>
</dbReference>
<dbReference type="Pfam" id="PF00106">
    <property type="entry name" value="adh_short"/>
    <property type="match status" value="1"/>
</dbReference>
<dbReference type="SUPFAM" id="SSF51735">
    <property type="entry name" value="NAD(P)-binding Rossmann-fold domains"/>
    <property type="match status" value="1"/>
</dbReference>
<dbReference type="RefSeq" id="XP_030876552.1">
    <property type="nucleotide sequence ID" value="XM_031020692.1"/>
</dbReference>
<dbReference type="GO" id="GO:0005789">
    <property type="term" value="C:endoplasmic reticulum membrane"/>
    <property type="evidence" value="ECO:0007669"/>
    <property type="project" value="TreeGrafter"/>
</dbReference>
<dbReference type="GeneID" id="102726755"/>
<dbReference type="PANTHER" id="PTHR44442">
    <property type="entry name" value="3-KETO-STEROID REDUCTASE"/>
    <property type="match status" value="1"/>
</dbReference>
<dbReference type="PANTHER" id="PTHR44442:SF1">
    <property type="entry name" value="3-KETO-STEROID REDUCTASE_17-BETA-HYDROXYSTEROID DEHYDROGENASE 7"/>
    <property type="match status" value="1"/>
</dbReference>
<dbReference type="PRINTS" id="PR00081">
    <property type="entry name" value="GDHRDH"/>
</dbReference>
<name>A0A7F8Q5L9_LEPWE</name>
<dbReference type="GO" id="GO:0004303">
    <property type="term" value="F:estradiol 17-beta-dehydrogenase [NAD(P)+] activity"/>
    <property type="evidence" value="ECO:0007669"/>
    <property type="project" value="TreeGrafter"/>
</dbReference>
<dbReference type="GO" id="GO:0047024">
    <property type="term" value="F:5-alpha-androstane-3-beta,17-beta-diol dehydrogenase (NADP+) activity"/>
    <property type="evidence" value="ECO:0007669"/>
    <property type="project" value="TreeGrafter"/>
</dbReference>
<dbReference type="InterPro" id="IPR052834">
    <property type="entry name" value="3KSR/17beta-HSD"/>
</dbReference>
<dbReference type="Proteomes" id="UP000245341">
    <property type="component" value="Unplaced"/>
</dbReference>
<gene>
    <name evidence="2" type="primary">LOC102726755</name>
</gene>
<dbReference type="InterPro" id="IPR036291">
    <property type="entry name" value="NAD(P)-bd_dom_sf"/>
</dbReference>
<dbReference type="InterPro" id="IPR002347">
    <property type="entry name" value="SDR_fam"/>
</dbReference>
<sequence>MRKVVVVTGASSGVGLALCKRLLEEDDELHMCLACRNVGKAEAVRAALLAAHPAAEVSVVQVDVSNLRSVIRAARELKQRFQRLDYVYLNAGIMPNPQLNIKALFSGLFSS</sequence>
<accession>A0A7F8Q5L9</accession>
<dbReference type="GO" id="GO:0006695">
    <property type="term" value="P:cholesterol biosynthetic process"/>
    <property type="evidence" value="ECO:0007669"/>
    <property type="project" value="TreeGrafter"/>
</dbReference>